<comment type="caution">
    <text evidence="2">The sequence shown here is derived from an EMBL/GenBank/DDBJ whole genome shotgun (WGS) entry which is preliminary data.</text>
</comment>
<dbReference type="EMBL" id="SOFL01000012">
    <property type="protein sequence ID" value="TFC04768.1"/>
    <property type="molecule type" value="Genomic_DNA"/>
</dbReference>
<keyword evidence="3" id="KW-1185">Reference proteome</keyword>
<dbReference type="OrthoDB" id="5126377at2"/>
<dbReference type="AlphaFoldDB" id="A0A4R8W8H1"/>
<dbReference type="RefSeq" id="WP_134452730.1">
    <property type="nucleotide sequence ID" value="NZ_SOFL01000012.1"/>
</dbReference>
<sequence length="89" mass="10131">MNTQLAPVPGRHDHPPQSVRSPETHPVRRVGLVDRAVMHLGIALIRWGRRPVKARRGVRPTLAPESIAASRELDRVRDEYLALKLTQFR</sequence>
<protein>
    <submittedName>
        <fullName evidence="2">Uncharacterized protein</fullName>
    </submittedName>
</protein>
<evidence type="ECO:0000313" key="2">
    <source>
        <dbReference type="EMBL" id="TFC04768.1"/>
    </source>
</evidence>
<proteinExistence type="predicted"/>
<evidence type="ECO:0000313" key="3">
    <source>
        <dbReference type="Proteomes" id="UP000297907"/>
    </source>
</evidence>
<accession>A0A4R8W8H1</accession>
<feature type="region of interest" description="Disordered" evidence="1">
    <location>
        <begin position="1"/>
        <end position="27"/>
    </location>
</feature>
<gene>
    <name evidence="2" type="ORF">E3O42_04515</name>
</gene>
<dbReference type="Proteomes" id="UP000297907">
    <property type="component" value="Unassembled WGS sequence"/>
</dbReference>
<organism evidence="2 3">
    <name type="scientific">Cryobacterium adonitolivorans</name>
    <dbReference type="NCBI Taxonomy" id="1259189"/>
    <lineage>
        <taxon>Bacteria</taxon>
        <taxon>Bacillati</taxon>
        <taxon>Actinomycetota</taxon>
        <taxon>Actinomycetes</taxon>
        <taxon>Micrococcales</taxon>
        <taxon>Microbacteriaceae</taxon>
        <taxon>Cryobacterium</taxon>
    </lineage>
</organism>
<name>A0A4R8W8H1_9MICO</name>
<evidence type="ECO:0000256" key="1">
    <source>
        <dbReference type="SAM" id="MobiDB-lite"/>
    </source>
</evidence>
<reference evidence="2 3" key="1">
    <citation type="submission" date="2019-03" db="EMBL/GenBank/DDBJ databases">
        <title>Genomics of glacier-inhabiting Cryobacterium strains.</title>
        <authorList>
            <person name="Liu Q."/>
            <person name="Xin Y.-H."/>
        </authorList>
    </citation>
    <scope>NUCLEOTIDE SEQUENCE [LARGE SCALE GENOMIC DNA]</scope>
    <source>
        <strain evidence="2 3">RHLS22-1</strain>
    </source>
</reference>